<evidence type="ECO:0000313" key="1">
    <source>
        <dbReference type="EMBL" id="KXL52927.1"/>
    </source>
</evidence>
<dbReference type="Pfam" id="PF16161">
    <property type="entry name" value="DUF4867"/>
    <property type="match status" value="1"/>
</dbReference>
<name>A0A136WEK2_9FIRM</name>
<dbReference type="STRING" id="36847.CLNEO_14690"/>
<evidence type="ECO:0000313" key="2">
    <source>
        <dbReference type="Proteomes" id="UP000070539"/>
    </source>
</evidence>
<gene>
    <name evidence="1" type="ORF">CLNEO_14690</name>
</gene>
<dbReference type="OrthoDB" id="358393at2"/>
<dbReference type="GO" id="GO:0004848">
    <property type="term" value="F:ureidoglycolate hydrolase activity"/>
    <property type="evidence" value="ECO:0007669"/>
    <property type="project" value="InterPro"/>
</dbReference>
<reference evidence="1 2" key="1">
    <citation type="submission" date="2016-01" db="EMBL/GenBank/DDBJ databases">
        <title>Genome sequence of Clostridium neopropionicum X4, DSM-3847.</title>
        <authorList>
            <person name="Poehlein A."/>
            <person name="Beck M.H."/>
            <person name="Bengelsdorf F.R."/>
            <person name="Daniel R."/>
            <person name="Duerre P."/>
        </authorList>
    </citation>
    <scope>NUCLEOTIDE SEQUENCE [LARGE SCALE GENOMIC DNA]</scope>
    <source>
        <strain evidence="1 2">DSM-3847</strain>
    </source>
</reference>
<dbReference type="InterPro" id="IPR032358">
    <property type="entry name" value="DUF4867"/>
</dbReference>
<dbReference type="RefSeq" id="WP_066086761.1">
    <property type="nucleotide sequence ID" value="NZ_LRVM01000004.1"/>
</dbReference>
<comment type="caution">
    <text evidence="1">The sequence shown here is derived from an EMBL/GenBank/DDBJ whole genome shotgun (WGS) entry which is preliminary data.</text>
</comment>
<evidence type="ECO:0008006" key="3">
    <source>
        <dbReference type="Google" id="ProtNLM"/>
    </source>
</evidence>
<dbReference type="EMBL" id="LRVM01000004">
    <property type="protein sequence ID" value="KXL52927.1"/>
    <property type="molecule type" value="Genomic_DNA"/>
</dbReference>
<proteinExistence type="predicted"/>
<keyword evidence="2" id="KW-1185">Reference proteome</keyword>
<dbReference type="PATRIC" id="fig|36847.3.peg.1709"/>
<dbReference type="AlphaFoldDB" id="A0A136WEK2"/>
<dbReference type="Gene3D" id="2.60.120.480">
    <property type="entry name" value="Ureidoglycolate hydrolase"/>
    <property type="match status" value="1"/>
</dbReference>
<protein>
    <recommendedName>
        <fullName evidence="3">DUF4867 domain-containing protein</fullName>
    </recommendedName>
</protein>
<organism evidence="1 2">
    <name type="scientific">Anaerotignum neopropionicum</name>
    <dbReference type="NCBI Taxonomy" id="36847"/>
    <lineage>
        <taxon>Bacteria</taxon>
        <taxon>Bacillati</taxon>
        <taxon>Bacillota</taxon>
        <taxon>Clostridia</taxon>
        <taxon>Lachnospirales</taxon>
        <taxon>Anaerotignaceae</taxon>
        <taxon>Anaerotignum</taxon>
    </lineage>
</organism>
<dbReference type="Proteomes" id="UP000070539">
    <property type="component" value="Unassembled WGS sequence"/>
</dbReference>
<dbReference type="InterPro" id="IPR024060">
    <property type="entry name" value="Ureidoglycolate_lyase_dom_sf"/>
</dbReference>
<accession>A0A136WEK2</accession>
<sequence>MKIYSVFDKEFAPYGKILENYDTTKLLEVLKEKTPLHQGVVYEPSVDFLEELEIAKIIADNVFGGMPIQMGYCNGFNQQLNCLEYHRDSEINFGTKDFILLLAKEEEIDNGKLDTKRVKAFHCPGGVLAEVYATTLHYAPCCTAENEGFQVLVVLPKGTNTEKPEITAYNFEDSLLWARNKWLLAHAESNEAKQGAYVGLVGDNIDLSKESK</sequence>